<evidence type="ECO:0008006" key="2">
    <source>
        <dbReference type="Google" id="ProtNLM"/>
    </source>
</evidence>
<name>X1NSR9_9ZZZZ</name>
<dbReference type="EMBL" id="BARV01042268">
    <property type="protein sequence ID" value="GAI47077.1"/>
    <property type="molecule type" value="Genomic_DNA"/>
</dbReference>
<evidence type="ECO:0000313" key="1">
    <source>
        <dbReference type="EMBL" id="GAI47077.1"/>
    </source>
</evidence>
<comment type="caution">
    <text evidence="1">The sequence shown here is derived from an EMBL/GenBank/DDBJ whole genome shotgun (WGS) entry which is preliminary data.</text>
</comment>
<dbReference type="InterPro" id="IPR014729">
    <property type="entry name" value="Rossmann-like_a/b/a_fold"/>
</dbReference>
<gene>
    <name evidence="1" type="ORF">S06H3_63640</name>
</gene>
<accession>X1NSR9</accession>
<proteinExistence type="predicted"/>
<dbReference type="Gene3D" id="3.40.50.620">
    <property type="entry name" value="HUPs"/>
    <property type="match status" value="1"/>
</dbReference>
<protein>
    <recommendedName>
        <fullName evidence="2">tRNA 2-thiouridine(34) synthase MnmA</fullName>
    </recommendedName>
</protein>
<reference evidence="1" key="1">
    <citation type="journal article" date="2014" name="Front. Microbiol.">
        <title>High frequency of phylogenetically diverse reductive dehalogenase-homologous genes in deep subseafloor sedimentary metagenomes.</title>
        <authorList>
            <person name="Kawai M."/>
            <person name="Futagami T."/>
            <person name="Toyoda A."/>
            <person name="Takaki Y."/>
            <person name="Nishi S."/>
            <person name="Hori S."/>
            <person name="Arai W."/>
            <person name="Tsubouchi T."/>
            <person name="Morono Y."/>
            <person name="Uchiyama I."/>
            <person name="Ito T."/>
            <person name="Fujiyama A."/>
            <person name="Inagaki F."/>
            <person name="Takami H."/>
        </authorList>
    </citation>
    <scope>NUCLEOTIDE SEQUENCE</scope>
    <source>
        <strain evidence="1">Expedition CK06-06</strain>
    </source>
</reference>
<dbReference type="AlphaFoldDB" id="X1NSR9"/>
<organism evidence="1">
    <name type="scientific">marine sediment metagenome</name>
    <dbReference type="NCBI Taxonomy" id="412755"/>
    <lineage>
        <taxon>unclassified sequences</taxon>
        <taxon>metagenomes</taxon>
        <taxon>ecological metagenomes</taxon>
    </lineage>
</organism>
<dbReference type="Pfam" id="PF03054">
    <property type="entry name" value="tRNA_Me_trans"/>
    <property type="match status" value="1"/>
</dbReference>
<feature type="non-terminal residue" evidence="1">
    <location>
        <position position="1"/>
    </location>
</feature>
<sequence>TGHYARIESSPNGYRLLKAVDLTKDQSYFLYTLGQRELRHLLLPIGKNIPKIHYIMGDV</sequence>